<comment type="subcellular location">
    <subcellularLocation>
        <location evidence="7">Cell membrane</location>
        <topology evidence="7">Single-pass membrane protein</topology>
    </subcellularLocation>
</comment>
<comment type="similarity">
    <text evidence="7">Belongs to the transglycosylase MltG family.</text>
</comment>
<evidence type="ECO:0000256" key="7">
    <source>
        <dbReference type="HAMAP-Rule" id="MF_02065"/>
    </source>
</evidence>
<dbReference type="EC" id="4.2.2.29" evidence="7"/>
<evidence type="ECO:0000313" key="8">
    <source>
        <dbReference type="EMBL" id="PJE74289.1"/>
    </source>
</evidence>
<dbReference type="NCBIfam" id="TIGR00247">
    <property type="entry name" value="endolytic transglycosylase MltG"/>
    <property type="match status" value="1"/>
</dbReference>
<gene>
    <name evidence="7" type="primary">mltG</name>
    <name evidence="8" type="ORF">COV01_02215</name>
</gene>
<evidence type="ECO:0000256" key="5">
    <source>
        <dbReference type="ARBA" id="ARBA00023239"/>
    </source>
</evidence>
<keyword evidence="1 7" id="KW-1003">Cell membrane</keyword>
<keyword evidence="6 7" id="KW-0961">Cell wall biogenesis/degradation</keyword>
<evidence type="ECO:0000256" key="2">
    <source>
        <dbReference type="ARBA" id="ARBA00022692"/>
    </source>
</evidence>
<sequence>MREVFTALKNYLTRLSPRKAFLLVLVLCTVIFSFYFRIIAPSNNFPEGILYEIPRGKSLSSVTADLYERHIIQSPFMFKGFVTIFGFGRGAVAGDYSFDSRSSVVGIAYRIARGSYGLSRVRITIPEGLSSIQMVSLFDSRFYRFDTKLFLELGKKYEGYLFPDTYYFLPNVTSEEVVDTMTKNYKSKVADIADDVRSSGHNIRDVVIMASILEKEARTEESRRIIAGILWKRIAERMPLQVDATFSFVNGKTKSSELSLEDLKIDSPYNTYIYRGLPPGPISNPGINSILASVTPTETKYYFYLSDKEGIMHYAVTHDEHVANKAKYLR</sequence>
<accession>A0A2M8LCE9</accession>
<keyword evidence="2 7" id="KW-0812">Transmembrane</keyword>
<keyword evidence="5 7" id="KW-0456">Lyase</keyword>
<dbReference type="Proteomes" id="UP000228700">
    <property type="component" value="Unassembled WGS sequence"/>
</dbReference>
<evidence type="ECO:0000256" key="3">
    <source>
        <dbReference type="ARBA" id="ARBA00022989"/>
    </source>
</evidence>
<organism evidence="8 9">
    <name type="scientific">Candidatus Taylorbacteria bacterium CG10_big_fil_rev_8_21_14_0_10_41_48</name>
    <dbReference type="NCBI Taxonomy" id="1975024"/>
    <lineage>
        <taxon>Bacteria</taxon>
        <taxon>Candidatus Tayloriibacteriota</taxon>
    </lineage>
</organism>
<dbReference type="InterPro" id="IPR003770">
    <property type="entry name" value="MLTG-like"/>
</dbReference>
<dbReference type="PANTHER" id="PTHR30518:SF2">
    <property type="entry name" value="ENDOLYTIC MUREIN TRANSGLYCOSYLASE"/>
    <property type="match status" value="1"/>
</dbReference>
<comment type="caution">
    <text evidence="8">The sequence shown here is derived from an EMBL/GenBank/DDBJ whole genome shotgun (WGS) entry which is preliminary data.</text>
</comment>
<comment type="catalytic activity">
    <reaction evidence="7">
        <text>a peptidoglycan chain = a peptidoglycan chain with N-acetyl-1,6-anhydromuramyl-[peptide] at the reducing end + a peptidoglycan chain with N-acetylglucosamine at the non-reducing end.</text>
        <dbReference type="EC" id="4.2.2.29"/>
    </reaction>
</comment>
<dbReference type="GO" id="GO:0008932">
    <property type="term" value="F:lytic endotransglycosylase activity"/>
    <property type="evidence" value="ECO:0007669"/>
    <property type="project" value="UniProtKB-UniRule"/>
</dbReference>
<reference evidence="9" key="1">
    <citation type="submission" date="2017-09" db="EMBL/GenBank/DDBJ databases">
        <title>Depth-based differentiation of microbial function through sediment-hosted aquifers and enrichment of novel symbionts in the deep terrestrial subsurface.</title>
        <authorList>
            <person name="Probst A.J."/>
            <person name="Ladd B."/>
            <person name="Jarett J.K."/>
            <person name="Geller-Mcgrath D.E."/>
            <person name="Sieber C.M.K."/>
            <person name="Emerson J.B."/>
            <person name="Anantharaman K."/>
            <person name="Thomas B.C."/>
            <person name="Malmstrom R."/>
            <person name="Stieglmeier M."/>
            <person name="Klingl A."/>
            <person name="Woyke T."/>
            <person name="Ryan C.M."/>
            <person name="Banfield J.F."/>
        </authorList>
    </citation>
    <scope>NUCLEOTIDE SEQUENCE [LARGE SCALE GENOMIC DNA]</scope>
</reference>
<feature type="transmembrane region" description="Helical" evidence="7">
    <location>
        <begin position="20"/>
        <end position="40"/>
    </location>
</feature>
<evidence type="ECO:0000256" key="1">
    <source>
        <dbReference type="ARBA" id="ARBA00022475"/>
    </source>
</evidence>
<evidence type="ECO:0000256" key="6">
    <source>
        <dbReference type="ARBA" id="ARBA00023316"/>
    </source>
</evidence>
<keyword evidence="4 7" id="KW-0472">Membrane</keyword>
<dbReference type="GO" id="GO:0071555">
    <property type="term" value="P:cell wall organization"/>
    <property type="evidence" value="ECO:0007669"/>
    <property type="project" value="UniProtKB-KW"/>
</dbReference>
<dbReference type="AlphaFoldDB" id="A0A2M8LCE9"/>
<protein>
    <recommendedName>
        <fullName evidence="7">Endolytic murein transglycosylase</fullName>
        <ecNumber evidence="7">4.2.2.29</ecNumber>
    </recommendedName>
    <alternativeName>
        <fullName evidence="7">Peptidoglycan lytic transglycosylase</fullName>
    </alternativeName>
    <alternativeName>
        <fullName evidence="7">Peptidoglycan polymerization terminase</fullName>
    </alternativeName>
</protein>
<dbReference type="Gene3D" id="3.30.1490.480">
    <property type="entry name" value="Endolytic murein transglycosylase"/>
    <property type="match status" value="1"/>
</dbReference>
<proteinExistence type="inferred from homology"/>
<dbReference type="EMBL" id="PFEQ01000009">
    <property type="protein sequence ID" value="PJE74289.1"/>
    <property type="molecule type" value="Genomic_DNA"/>
</dbReference>
<dbReference type="PANTHER" id="PTHR30518">
    <property type="entry name" value="ENDOLYTIC MUREIN TRANSGLYCOSYLASE"/>
    <property type="match status" value="1"/>
</dbReference>
<comment type="function">
    <text evidence="7">Functions as a peptidoglycan terminase that cleaves nascent peptidoglycan strands endolytically to terminate their elongation.</text>
</comment>
<dbReference type="HAMAP" id="MF_02065">
    <property type="entry name" value="MltG"/>
    <property type="match status" value="1"/>
</dbReference>
<evidence type="ECO:0000256" key="4">
    <source>
        <dbReference type="ARBA" id="ARBA00023136"/>
    </source>
</evidence>
<evidence type="ECO:0000313" key="9">
    <source>
        <dbReference type="Proteomes" id="UP000228700"/>
    </source>
</evidence>
<dbReference type="GO" id="GO:0009252">
    <property type="term" value="P:peptidoglycan biosynthetic process"/>
    <property type="evidence" value="ECO:0007669"/>
    <property type="project" value="UniProtKB-UniRule"/>
</dbReference>
<dbReference type="Pfam" id="PF02618">
    <property type="entry name" value="YceG"/>
    <property type="match status" value="1"/>
</dbReference>
<dbReference type="GO" id="GO:0005886">
    <property type="term" value="C:plasma membrane"/>
    <property type="evidence" value="ECO:0007669"/>
    <property type="project" value="UniProtKB-SubCell"/>
</dbReference>
<feature type="site" description="Important for catalytic activity" evidence="7">
    <location>
        <position position="216"/>
    </location>
</feature>
<name>A0A2M8LCE9_9BACT</name>
<keyword evidence="3 7" id="KW-1133">Transmembrane helix</keyword>